<evidence type="ECO:0000313" key="3">
    <source>
        <dbReference type="Proteomes" id="UP001201980"/>
    </source>
</evidence>
<feature type="compositionally biased region" description="Low complexity" evidence="1">
    <location>
        <begin position="52"/>
        <end position="63"/>
    </location>
</feature>
<dbReference type="EMBL" id="JAKWBI020000250">
    <property type="protein sequence ID" value="KAJ2897946.1"/>
    <property type="molecule type" value="Genomic_DNA"/>
</dbReference>
<protein>
    <submittedName>
        <fullName evidence="2">Uncharacterized protein</fullName>
    </submittedName>
</protein>
<name>A0AAD5WPM8_9PEZI</name>
<feature type="region of interest" description="Disordered" evidence="1">
    <location>
        <begin position="137"/>
        <end position="167"/>
    </location>
</feature>
<sequence>MPSSLSVPLTPAAVLPTSMAAAPIIQAPLPIAAPSVAKLAARSPRSHGSGSGSDSGSSDTDSGSGSGSGSDSGSGSSNSGSGSGGANDADSASSASKKSSSLFKNFTKLKSQATCVQSCTSLQSALSACSVTSSGLASTSTAGAAPPSAEASSLGTSASSTSTSTSTSAATATDLVAKGDCICSNAALLDFAGGDELCEDECGDDEDDLEEMRQGYRDLCGLDSDGDPTSAAAATASTGTRDGPTNGGARLGATMGGRGVLTMKGVVGVWVGVCAVLGVVVL</sequence>
<keyword evidence="3" id="KW-1185">Reference proteome</keyword>
<reference evidence="2" key="1">
    <citation type="submission" date="2022-07" db="EMBL/GenBank/DDBJ databases">
        <title>Draft genome sequence of Zalerion maritima ATCC 34329, a (micro)plastics degrading marine fungus.</title>
        <authorList>
            <person name="Paco A."/>
            <person name="Goncalves M.F.M."/>
            <person name="Rocha-Santos T.A.P."/>
            <person name="Alves A."/>
        </authorList>
    </citation>
    <scope>NUCLEOTIDE SEQUENCE</scope>
    <source>
        <strain evidence="2">ATCC 34329</strain>
    </source>
</reference>
<dbReference type="AlphaFoldDB" id="A0AAD5WPM8"/>
<feature type="region of interest" description="Disordered" evidence="1">
    <location>
        <begin position="36"/>
        <end position="94"/>
    </location>
</feature>
<feature type="compositionally biased region" description="Low complexity" evidence="1">
    <location>
        <begin position="73"/>
        <end position="94"/>
    </location>
</feature>
<accession>A0AAD5WPM8</accession>
<feature type="region of interest" description="Disordered" evidence="1">
    <location>
        <begin position="227"/>
        <end position="247"/>
    </location>
</feature>
<organism evidence="2 3">
    <name type="scientific">Zalerion maritima</name>
    <dbReference type="NCBI Taxonomy" id="339359"/>
    <lineage>
        <taxon>Eukaryota</taxon>
        <taxon>Fungi</taxon>
        <taxon>Dikarya</taxon>
        <taxon>Ascomycota</taxon>
        <taxon>Pezizomycotina</taxon>
        <taxon>Sordariomycetes</taxon>
        <taxon>Lulworthiomycetidae</taxon>
        <taxon>Lulworthiales</taxon>
        <taxon>Lulworthiaceae</taxon>
        <taxon>Zalerion</taxon>
    </lineage>
</organism>
<dbReference type="Proteomes" id="UP001201980">
    <property type="component" value="Unassembled WGS sequence"/>
</dbReference>
<comment type="caution">
    <text evidence="2">The sequence shown here is derived from an EMBL/GenBank/DDBJ whole genome shotgun (WGS) entry which is preliminary data.</text>
</comment>
<proteinExistence type="predicted"/>
<feature type="compositionally biased region" description="Low complexity" evidence="1">
    <location>
        <begin position="227"/>
        <end position="243"/>
    </location>
</feature>
<evidence type="ECO:0000313" key="2">
    <source>
        <dbReference type="EMBL" id="KAJ2897946.1"/>
    </source>
</evidence>
<evidence type="ECO:0000256" key="1">
    <source>
        <dbReference type="SAM" id="MobiDB-lite"/>
    </source>
</evidence>
<gene>
    <name evidence="2" type="ORF">MKZ38_004275</name>
</gene>